<protein>
    <submittedName>
        <fullName evidence="2">DUF1801 domain-containing protein</fullName>
    </submittedName>
</protein>
<gene>
    <name evidence="2" type="ORF">GSM42_04180</name>
</gene>
<sequence>MTEYIHDIEEAWQVEVCNQIRQVIHKAIPEMEEQIKYKQAFYTLNGEQICVFFPAKNWVNMTIFHAVNLEAPTGFFEKGAKPERKAIKIRKDKEFDYDLLGKLLQQAAQDI</sequence>
<feature type="domain" description="YdhG-like" evidence="1">
    <location>
        <begin position="15"/>
        <end position="107"/>
    </location>
</feature>
<dbReference type="Proteomes" id="UP000430692">
    <property type="component" value="Unassembled WGS sequence"/>
</dbReference>
<organism evidence="2 3">
    <name type="scientific">Shimazuella alba</name>
    <dbReference type="NCBI Taxonomy" id="2690964"/>
    <lineage>
        <taxon>Bacteria</taxon>
        <taxon>Bacillati</taxon>
        <taxon>Bacillota</taxon>
        <taxon>Bacilli</taxon>
        <taxon>Bacillales</taxon>
        <taxon>Thermoactinomycetaceae</taxon>
        <taxon>Shimazuella</taxon>
    </lineage>
</organism>
<name>A0A6I4VPF7_9BACL</name>
<dbReference type="EMBL" id="WUUL01000002">
    <property type="protein sequence ID" value="MXQ52943.1"/>
    <property type="molecule type" value="Genomic_DNA"/>
</dbReference>
<evidence type="ECO:0000313" key="2">
    <source>
        <dbReference type="EMBL" id="MXQ52943.1"/>
    </source>
</evidence>
<evidence type="ECO:0000259" key="1">
    <source>
        <dbReference type="Pfam" id="PF08818"/>
    </source>
</evidence>
<dbReference type="AlphaFoldDB" id="A0A6I4VPF7"/>
<dbReference type="Pfam" id="PF08818">
    <property type="entry name" value="DUF1801"/>
    <property type="match status" value="1"/>
</dbReference>
<dbReference type="InterPro" id="IPR014922">
    <property type="entry name" value="YdhG-like"/>
</dbReference>
<proteinExistence type="predicted"/>
<dbReference type="SUPFAM" id="SSF159888">
    <property type="entry name" value="YdhG-like"/>
    <property type="match status" value="1"/>
</dbReference>
<evidence type="ECO:0000313" key="3">
    <source>
        <dbReference type="Proteomes" id="UP000430692"/>
    </source>
</evidence>
<accession>A0A6I4VPF7</accession>
<keyword evidence="3" id="KW-1185">Reference proteome</keyword>
<dbReference type="Gene3D" id="3.90.1150.200">
    <property type="match status" value="1"/>
</dbReference>
<dbReference type="RefSeq" id="WP_160800282.1">
    <property type="nucleotide sequence ID" value="NZ_WUUL01000002.1"/>
</dbReference>
<comment type="caution">
    <text evidence="2">The sequence shown here is derived from an EMBL/GenBank/DDBJ whole genome shotgun (WGS) entry which is preliminary data.</text>
</comment>
<reference evidence="2 3" key="1">
    <citation type="submission" date="2019-12" db="EMBL/GenBank/DDBJ databases">
        <title>Whole-genome analyses of novel actinobacteria.</title>
        <authorList>
            <person name="Sahin N."/>
            <person name="Saygin H."/>
        </authorList>
    </citation>
    <scope>NUCLEOTIDE SEQUENCE [LARGE SCALE GENOMIC DNA]</scope>
    <source>
        <strain evidence="2 3">KC615</strain>
    </source>
</reference>